<dbReference type="GO" id="GO:0032259">
    <property type="term" value="P:methylation"/>
    <property type="evidence" value="ECO:0007669"/>
    <property type="project" value="UniProtKB-KW"/>
</dbReference>
<dbReference type="Pfam" id="PF18096">
    <property type="entry name" value="Thump_like"/>
    <property type="match status" value="1"/>
</dbReference>
<accession>A0ABY3YL54</accession>
<dbReference type="GO" id="GO:0008168">
    <property type="term" value="F:methyltransferase activity"/>
    <property type="evidence" value="ECO:0007669"/>
    <property type="project" value="UniProtKB-KW"/>
</dbReference>
<dbReference type="EMBL" id="CP094326">
    <property type="protein sequence ID" value="UNY98423.1"/>
    <property type="molecule type" value="Genomic_DNA"/>
</dbReference>
<name>A0ABY3YL54_9FLAO</name>
<dbReference type="CDD" id="cd02440">
    <property type="entry name" value="AdoMet_MTases"/>
    <property type="match status" value="1"/>
</dbReference>
<dbReference type="SUPFAM" id="SSF53335">
    <property type="entry name" value="S-adenosyl-L-methionine-dependent methyltransferases"/>
    <property type="match status" value="1"/>
</dbReference>
<organism evidence="3 4">
    <name type="scientific">Zhouia spongiae</name>
    <dbReference type="NCBI Taxonomy" id="2202721"/>
    <lineage>
        <taxon>Bacteria</taxon>
        <taxon>Pseudomonadati</taxon>
        <taxon>Bacteroidota</taxon>
        <taxon>Flavobacteriia</taxon>
        <taxon>Flavobacteriales</taxon>
        <taxon>Flavobacteriaceae</taxon>
        <taxon>Zhouia</taxon>
    </lineage>
</organism>
<evidence type="ECO:0000313" key="4">
    <source>
        <dbReference type="Proteomes" id="UP000829476"/>
    </source>
</evidence>
<feature type="domain" description="PG-1098 ferredoxin-like" evidence="2">
    <location>
        <begin position="278"/>
        <end position="320"/>
    </location>
</feature>
<keyword evidence="4" id="KW-1185">Reference proteome</keyword>
<evidence type="ECO:0000259" key="2">
    <source>
        <dbReference type="Pfam" id="PF22013"/>
    </source>
</evidence>
<gene>
    <name evidence="3" type="ORF">MQE36_15220</name>
</gene>
<dbReference type="InterPro" id="IPR029063">
    <property type="entry name" value="SAM-dependent_MTases_sf"/>
</dbReference>
<dbReference type="Proteomes" id="UP000829476">
    <property type="component" value="Chromosome"/>
</dbReference>
<sequence length="393" mass="45032">MNKNILNIGVQDFIVENLNTDILSILLKKQLFDNVSNQELVEQAEAKTRCKKKLPLWFSTPLIYYPNKLNIEQTSSEKAARYKADLIAGKKLIDLTGGFGVDAFYFSRRFDQVVHCEINQDLSKIASHNFEQLGAKNIKCTNIDGMDYLKASDEIFDCIYIDPSRRNNAKGKVFKLEDCLPDVPRHLDLLLKKGKMIIIKTSPMLDITLGLKELKFVEEIHILAIHNEVKELLWIISSESETLRKIKTVNISDKDETFEYSPAHQQTTQVKYALPLQFLYEPNAAIMKSGAFNLITEKYNTPKLHEHSHLYTSDTLKEFPGRKFKIESIVHYSPKNLKKILSGSKANIATRNFPETPDQIKKRLNVKDGGDSYLFFTTDMNNSRIVIFCSKIS</sequence>
<dbReference type="InterPro" id="IPR054168">
    <property type="entry name" value="PG_1098_Fer"/>
</dbReference>
<evidence type="ECO:0000259" key="1">
    <source>
        <dbReference type="Pfam" id="PF18096"/>
    </source>
</evidence>
<dbReference type="InterPro" id="IPR041497">
    <property type="entry name" value="Thump-like"/>
</dbReference>
<proteinExistence type="predicted"/>
<protein>
    <submittedName>
        <fullName evidence="3">Class I SAM-dependent methyltransferase</fullName>
    </submittedName>
</protein>
<reference evidence="3 4" key="1">
    <citation type="journal article" date="2018" name="Int. J. Syst. Evol. Microbiol.">
        <title>Zhouia spongiae sp. nov., isolated from a marine sponge.</title>
        <authorList>
            <person name="Zhuang L."/>
            <person name="Lin B."/>
            <person name="Qin F."/>
            <person name="Luo L."/>
        </authorList>
    </citation>
    <scope>NUCLEOTIDE SEQUENCE [LARGE SCALE GENOMIC DNA]</scope>
    <source>
        <strain evidence="3 4">HN-Y44</strain>
    </source>
</reference>
<dbReference type="Pfam" id="PF22013">
    <property type="entry name" value="PG_1098_Fer"/>
    <property type="match status" value="1"/>
</dbReference>
<keyword evidence="3" id="KW-0489">Methyltransferase</keyword>
<dbReference type="Gene3D" id="1.10.10.1110">
    <property type="entry name" value="Methyltransferase PG1098, N-terminal domain"/>
    <property type="match status" value="1"/>
</dbReference>
<keyword evidence="3" id="KW-0808">Transferase</keyword>
<dbReference type="RefSeq" id="WP_242936830.1">
    <property type="nucleotide sequence ID" value="NZ_CP094326.1"/>
</dbReference>
<evidence type="ECO:0000313" key="3">
    <source>
        <dbReference type="EMBL" id="UNY98423.1"/>
    </source>
</evidence>
<feature type="domain" description="THUMP-like" evidence="1">
    <location>
        <begin position="321"/>
        <end position="391"/>
    </location>
</feature>
<dbReference type="Gene3D" id="3.40.50.150">
    <property type="entry name" value="Vaccinia Virus protein VP39"/>
    <property type="match status" value="1"/>
</dbReference>